<dbReference type="EMBL" id="UYJE01009612">
    <property type="protein sequence ID" value="VDI74891.1"/>
    <property type="molecule type" value="Genomic_DNA"/>
</dbReference>
<protein>
    <submittedName>
        <fullName evidence="2">Uncharacterized protein</fullName>
    </submittedName>
</protein>
<comment type="caution">
    <text evidence="2">The sequence shown here is derived from an EMBL/GenBank/DDBJ whole genome shotgun (WGS) entry which is preliminary data.</text>
</comment>
<evidence type="ECO:0000313" key="3">
    <source>
        <dbReference type="Proteomes" id="UP000596742"/>
    </source>
</evidence>
<feature type="compositionally biased region" description="Basic residues" evidence="1">
    <location>
        <begin position="127"/>
        <end position="137"/>
    </location>
</feature>
<feature type="compositionally biased region" description="Basic and acidic residues" evidence="1">
    <location>
        <begin position="26"/>
        <end position="51"/>
    </location>
</feature>
<dbReference type="Proteomes" id="UP000596742">
    <property type="component" value="Unassembled WGS sequence"/>
</dbReference>
<organism evidence="2 3">
    <name type="scientific">Mytilus galloprovincialis</name>
    <name type="common">Mediterranean mussel</name>
    <dbReference type="NCBI Taxonomy" id="29158"/>
    <lineage>
        <taxon>Eukaryota</taxon>
        <taxon>Metazoa</taxon>
        <taxon>Spiralia</taxon>
        <taxon>Lophotrochozoa</taxon>
        <taxon>Mollusca</taxon>
        <taxon>Bivalvia</taxon>
        <taxon>Autobranchia</taxon>
        <taxon>Pteriomorphia</taxon>
        <taxon>Mytilida</taxon>
        <taxon>Mytiloidea</taxon>
        <taxon>Mytilidae</taxon>
        <taxon>Mytilinae</taxon>
        <taxon>Mytilus</taxon>
    </lineage>
</organism>
<sequence length="188" mass="20361">MRRTGEAQRTRPPGLRRGAQGYITGDRPRGDGRTCHGARTDRQHYTARRSDTVATHSSWQDGERGACQADDTQCNWDAHPTCGRATGRPTGRRHGDRPDGSPRAPCPTASCGTRGPPGAAHATASGRVRRKRPSARPQRRDRPGGGSGVDRGGQHGRAGVRTRAFWEGKGTIVFYYLLQSQSFTVFGG</sequence>
<reference evidence="2" key="1">
    <citation type="submission" date="2018-11" db="EMBL/GenBank/DDBJ databases">
        <authorList>
            <person name="Alioto T."/>
            <person name="Alioto T."/>
        </authorList>
    </citation>
    <scope>NUCLEOTIDE SEQUENCE</scope>
</reference>
<proteinExistence type="predicted"/>
<name>A0A8B6H7P0_MYTGA</name>
<evidence type="ECO:0000313" key="2">
    <source>
        <dbReference type="EMBL" id="VDI74891.1"/>
    </source>
</evidence>
<dbReference type="AlphaFoldDB" id="A0A8B6H7P0"/>
<evidence type="ECO:0000256" key="1">
    <source>
        <dbReference type="SAM" id="MobiDB-lite"/>
    </source>
</evidence>
<gene>
    <name evidence="2" type="ORF">MGAL_10B003137</name>
</gene>
<feature type="region of interest" description="Disordered" evidence="1">
    <location>
        <begin position="1"/>
        <end position="157"/>
    </location>
</feature>
<keyword evidence="3" id="KW-1185">Reference proteome</keyword>
<accession>A0A8B6H7P0</accession>